<organism evidence="3 4">
    <name type="scientific">Poecilia reticulata</name>
    <name type="common">Guppy</name>
    <name type="synonym">Acanthophacelus reticulatus</name>
    <dbReference type="NCBI Taxonomy" id="8081"/>
    <lineage>
        <taxon>Eukaryota</taxon>
        <taxon>Metazoa</taxon>
        <taxon>Chordata</taxon>
        <taxon>Craniata</taxon>
        <taxon>Vertebrata</taxon>
        <taxon>Euteleostomi</taxon>
        <taxon>Actinopterygii</taxon>
        <taxon>Neopterygii</taxon>
        <taxon>Teleostei</taxon>
        <taxon>Neoteleostei</taxon>
        <taxon>Acanthomorphata</taxon>
        <taxon>Ovalentaria</taxon>
        <taxon>Atherinomorphae</taxon>
        <taxon>Cyprinodontiformes</taxon>
        <taxon>Poeciliidae</taxon>
        <taxon>Poeciliinae</taxon>
        <taxon>Poecilia</taxon>
    </lineage>
</organism>
<dbReference type="Proteomes" id="UP000242638">
    <property type="component" value="Unassembled WGS sequence"/>
</dbReference>
<keyword evidence="1" id="KW-1015">Disulfide bond</keyword>
<dbReference type="Ensembl" id="ENSPRET00000031017.1">
    <property type="protein sequence ID" value="ENSPREP00000030668.1"/>
    <property type="gene ID" value="ENSPREG00000020767.1"/>
</dbReference>
<evidence type="ECO:0000313" key="4">
    <source>
        <dbReference type="Proteomes" id="UP000242638"/>
    </source>
</evidence>
<dbReference type="GeneTree" id="ENSGT00940000175599"/>
<dbReference type="InterPro" id="IPR016187">
    <property type="entry name" value="CTDL_fold"/>
</dbReference>
<dbReference type="SUPFAM" id="SSF56436">
    <property type="entry name" value="C-type lectin-like"/>
    <property type="match status" value="1"/>
</dbReference>
<dbReference type="Gene3D" id="3.10.100.10">
    <property type="entry name" value="Mannose-Binding Protein A, subunit A"/>
    <property type="match status" value="1"/>
</dbReference>
<evidence type="ECO:0000259" key="2">
    <source>
        <dbReference type="PROSITE" id="PS50041"/>
    </source>
</evidence>
<dbReference type="PANTHER" id="PTHR45784">
    <property type="entry name" value="C-TYPE LECTIN DOMAIN FAMILY 20 MEMBER A-RELATED"/>
    <property type="match status" value="1"/>
</dbReference>
<dbReference type="PROSITE" id="PS50041">
    <property type="entry name" value="C_TYPE_LECTIN_2"/>
    <property type="match status" value="1"/>
</dbReference>
<reference evidence="3" key="3">
    <citation type="submission" date="2025-09" db="UniProtKB">
        <authorList>
            <consortium name="Ensembl"/>
        </authorList>
    </citation>
    <scope>IDENTIFICATION</scope>
    <source>
        <strain evidence="3">Guanapo</strain>
    </source>
</reference>
<dbReference type="PANTHER" id="PTHR45784:SF3">
    <property type="entry name" value="C-TYPE LECTIN DOMAIN FAMILY 4 MEMBER K-LIKE-RELATED"/>
    <property type="match status" value="1"/>
</dbReference>
<dbReference type="OMA" id="QENCVAM"/>
<feature type="domain" description="C-type lectin" evidence="2">
    <location>
        <begin position="27"/>
        <end position="137"/>
    </location>
</feature>
<dbReference type="InterPro" id="IPR001304">
    <property type="entry name" value="C-type_lectin-like"/>
</dbReference>
<dbReference type="InterPro" id="IPR018378">
    <property type="entry name" value="C-type_lectin_CS"/>
</dbReference>
<proteinExistence type="predicted"/>
<sequence length="140" mass="16305">TYRGRRIRIANLPNKLKLLQQTYRTKHGVDQYILYPELKSWTAARDFCRKIYTDLVNLRNDAEYQTVQELVNGTAVHVGLFRDSWVWLDTTDSSFRYWRGKQAIYASSLGNCAALLKKESGKWGDRNCTEAQLFVCKCSK</sequence>
<dbReference type="Pfam" id="PF00059">
    <property type="entry name" value="Lectin_C"/>
    <property type="match status" value="1"/>
</dbReference>
<evidence type="ECO:0000313" key="3">
    <source>
        <dbReference type="Ensembl" id="ENSPREP00000030668.1"/>
    </source>
</evidence>
<protein>
    <recommendedName>
        <fullName evidence="2">C-type lectin domain-containing protein</fullName>
    </recommendedName>
</protein>
<keyword evidence="4" id="KW-1185">Reference proteome</keyword>
<dbReference type="InterPro" id="IPR016186">
    <property type="entry name" value="C-type_lectin-like/link_sf"/>
</dbReference>
<evidence type="ECO:0000256" key="1">
    <source>
        <dbReference type="ARBA" id="ARBA00023157"/>
    </source>
</evidence>
<name>A0A3P9QA24_POERE</name>
<dbReference type="AlphaFoldDB" id="A0A3P9QA24"/>
<reference evidence="3" key="2">
    <citation type="submission" date="2025-08" db="UniProtKB">
        <authorList>
            <consortium name="Ensembl"/>
        </authorList>
    </citation>
    <scope>IDENTIFICATION</scope>
    <source>
        <strain evidence="3">Guanapo</strain>
    </source>
</reference>
<dbReference type="PROSITE" id="PS00615">
    <property type="entry name" value="C_TYPE_LECTIN_1"/>
    <property type="match status" value="1"/>
</dbReference>
<accession>A0A3P9QA24</accession>
<dbReference type="SMART" id="SM00034">
    <property type="entry name" value="CLECT"/>
    <property type="match status" value="1"/>
</dbReference>
<reference evidence="4" key="1">
    <citation type="submission" date="2013-11" db="EMBL/GenBank/DDBJ databases">
        <title>The genomic landscape of the Guanapo guppy.</title>
        <authorList>
            <person name="Kuenstner A."/>
            <person name="Dreyer C."/>
        </authorList>
    </citation>
    <scope>NUCLEOTIDE SEQUENCE</scope>
    <source>
        <strain evidence="4">Guanapo</strain>
    </source>
</reference>